<comment type="caution">
    <text evidence="1">The sequence shown here is derived from an EMBL/GenBank/DDBJ whole genome shotgun (WGS) entry which is preliminary data.</text>
</comment>
<sequence length="78" mass="8446">MEQDVTADAGGTSAVDAVSASPVVADVTLDEFCVRLSRSDRRVELIAAFHFTETSAGRFKDAESNYQSRFTAFVTKPV</sequence>
<accession>A0A158DWV0</accession>
<name>A0A158DWV0_9BURK</name>
<organism evidence="1 2">
    <name type="scientific">Caballeronia pedi</name>
    <dbReference type="NCBI Taxonomy" id="1777141"/>
    <lineage>
        <taxon>Bacteria</taxon>
        <taxon>Pseudomonadati</taxon>
        <taxon>Pseudomonadota</taxon>
        <taxon>Betaproteobacteria</taxon>
        <taxon>Burkholderiales</taxon>
        <taxon>Burkholderiaceae</taxon>
        <taxon>Caballeronia</taxon>
    </lineage>
</organism>
<keyword evidence="2" id="KW-1185">Reference proteome</keyword>
<dbReference type="STRING" id="1777141.AWB80_07570"/>
<reference evidence="1" key="1">
    <citation type="submission" date="2016-01" db="EMBL/GenBank/DDBJ databases">
        <authorList>
            <person name="Peeters C."/>
        </authorList>
    </citation>
    <scope>NUCLEOTIDE SEQUENCE [LARGE SCALE GENOMIC DNA]</scope>
    <source>
        <strain evidence="1">LMG 29323</strain>
    </source>
</reference>
<protein>
    <submittedName>
        <fullName evidence="1">Uncharacterized protein</fullName>
    </submittedName>
</protein>
<dbReference type="OrthoDB" id="9182660at2"/>
<dbReference type="EMBL" id="FCOE02000050">
    <property type="protein sequence ID" value="SAK98686.1"/>
    <property type="molecule type" value="Genomic_DNA"/>
</dbReference>
<gene>
    <name evidence="1" type="ORF">AWB80_07570</name>
</gene>
<evidence type="ECO:0000313" key="1">
    <source>
        <dbReference type="EMBL" id="SAK98686.1"/>
    </source>
</evidence>
<dbReference type="Proteomes" id="UP000054911">
    <property type="component" value="Unassembled WGS sequence"/>
</dbReference>
<dbReference type="RefSeq" id="WP_061179766.1">
    <property type="nucleotide sequence ID" value="NZ_FCOE02000050.1"/>
</dbReference>
<proteinExistence type="predicted"/>
<dbReference type="AlphaFoldDB" id="A0A158DWV0"/>
<evidence type="ECO:0000313" key="2">
    <source>
        <dbReference type="Proteomes" id="UP000054911"/>
    </source>
</evidence>